<dbReference type="PANTHER" id="PTHR13847:SF280">
    <property type="entry name" value="D-AMINO ACID DEHYDROGENASE"/>
    <property type="match status" value="1"/>
</dbReference>
<reference evidence="5" key="1">
    <citation type="journal article" date="2019" name="Int. J. Syst. Evol. Microbiol.">
        <title>The Global Catalogue of Microorganisms (GCM) 10K type strain sequencing project: providing services to taxonomists for standard genome sequencing and annotation.</title>
        <authorList>
            <consortium name="The Broad Institute Genomics Platform"/>
            <consortium name="The Broad Institute Genome Sequencing Center for Infectious Disease"/>
            <person name="Wu L."/>
            <person name="Ma J."/>
        </authorList>
    </citation>
    <scope>NUCLEOTIDE SEQUENCE [LARGE SCALE GENOMIC DNA]</scope>
    <source>
        <strain evidence="5">KCTC 52677</strain>
    </source>
</reference>
<proteinExistence type="inferred from homology"/>
<keyword evidence="2 4" id="KW-0560">Oxidoreductase</keyword>
<dbReference type="GO" id="GO:0016491">
    <property type="term" value="F:oxidoreductase activity"/>
    <property type="evidence" value="ECO:0007669"/>
    <property type="project" value="UniProtKB-KW"/>
</dbReference>
<accession>A0ABV7DM95</accession>
<dbReference type="Gene3D" id="3.30.9.10">
    <property type="entry name" value="D-Amino Acid Oxidase, subunit A, domain 2"/>
    <property type="match status" value="1"/>
</dbReference>
<evidence type="ECO:0000256" key="2">
    <source>
        <dbReference type="ARBA" id="ARBA00023002"/>
    </source>
</evidence>
<dbReference type="NCBIfam" id="NF001933">
    <property type="entry name" value="PRK00711.1"/>
    <property type="match status" value="1"/>
</dbReference>
<dbReference type="SUPFAM" id="SSF51905">
    <property type="entry name" value="FAD/NAD(P)-binding domain"/>
    <property type="match status" value="1"/>
</dbReference>
<evidence type="ECO:0000259" key="3">
    <source>
        <dbReference type="Pfam" id="PF01266"/>
    </source>
</evidence>
<evidence type="ECO:0000313" key="5">
    <source>
        <dbReference type="Proteomes" id="UP001595377"/>
    </source>
</evidence>
<feature type="domain" description="FAD dependent oxidoreductase" evidence="3">
    <location>
        <begin position="3"/>
        <end position="400"/>
    </location>
</feature>
<comment type="caution">
    <text evidence="4">The sequence shown here is derived from an EMBL/GenBank/DDBJ whole genome shotgun (WGS) entry which is preliminary data.</text>
</comment>
<dbReference type="InterPro" id="IPR006076">
    <property type="entry name" value="FAD-dep_OxRdtase"/>
</dbReference>
<comment type="similarity">
    <text evidence="1">Belongs to the DadA oxidoreductase family.</text>
</comment>
<evidence type="ECO:0000313" key="4">
    <source>
        <dbReference type="EMBL" id="MFC3075914.1"/>
    </source>
</evidence>
<dbReference type="SUPFAM" id="SSF54373">
    <property type="entry name" value="FAD-linked reductases, C-terminal domain"/>
    <property type="match status" value="1"/>
</dbReference>
<evidence type="ECO:0000256" key="1">
    <source>
        <dbReference type="ARBA" id="ARBA00009410"/>
    </source>
</evidence>
<keyword evidence="5" id="KW-1185">Reference proteome</keyword>
<dbReference type="Proteomes" id="UP001595377">
    <property type="component" value="Unassembled WGS sequence"/>
</dbReference>
<sequence>MRAVVVGGGIVGAATAFRLAEAGLSVTLVERNGAVGMETSFANAGQLSPTMAAPWAVPGLAAKALKWMFMRHPPLRISRLDLATAGWLWRMLRAATPEAFIASKRAMVTLSMESRAEMQRLRDRHGLDFARGGSGTLVLLRSSAMAAAYEADLRILDDMGLPYARLTRADVLAREPNLRRDADFHSGVLLTADDTGDCHEATGALVRLAADAGAQVLTGTDVASLVVESGAARAVRLSDGETIEADLVVLAAGVRTPALVRPLGLDLPVHPLKGYSLTIHRDAGAEGPVSTISDDHHKVGVTNLGAKIRVGGTAELAGYDLSRPARRFATLEHVVRDLFPAIPEEAIATADRWSGLRPSTPDGPPVIGPVPGIRNLLLNTGHGTLGWTMAAGSAGIVAALAAGEHPALDIRPFSPSRFSRRRA</sequence>
<name>A0ABV7DM95_9HYPH</name>
<dbReference type="EC" id="1.4.99.-" evidence="4"/>
<dbReference type="Pfam" id="PF01266">
    <property type="entry name" value="DAO"/>
    <property type="match status" value="1"/>
</dbReference>
<dbReference type="Gene3D" id="3.50.50.60">
    <property type="entry name" value="FAD/NAD(P)-binding domain"/>
    <property type="match status" value="2"/>
</dbReference>
<dbReference type="RefSeq" id="WP_257316477.1">
    <property type="nucleotide sequence ID" value="NZ_JANFDG010000020.1"/>
</dbReference>
<organism evidence="4 5">
    <name type="scientific">Shinella pollutisoli</name>
    <dbReference type="NCBI Taxonomy" id="2250594"/>
    <lineage>
        <taxon>Bacteria</taxon>
        <taxon>Pseudomonadati</taxon>
        <taxon>Pseudomonadota</taxon>
        <taxon>Alphaproteobacteria</taxon>
        <taxon>Hyphomicrobiales</taxon>
        <taxon>Rhizobiaceae</taxon>
        <taxon>Shinella</taxon>
    </lineage>
</organism>
<gene>
    <name evidence="4" type="ORF">ACFOHH_22575</name>
</gene>
<dbReference type="InterPro" id="IPR036188">
    <property type="entry name" value="FAD/NAD-bd_sf"/>
</dbReference>
<dbReference type="EMBL" id="JBHRSP010000043">
    <property type="protein sequence ID" value="MFC3075914.1"/>
    <property type="molecule type" value="Genomic_DNA"/>
</dbReference>
<protein>
    <submittedName>
        <fullName evidence="4">D-amino acid dehydrogenase</fullName>
        <ecNumber evidence="4">1.4.99.-</ecNumber>
    </submittedName>
</protein>
<dbReference type="PANTHER" id="PTHR13847">
    <property type="entry name" value="SARCOSINE DEHYDROGENASE-RELATED"/>
    <property type="match status" value="1"/>
</dbReference>